<reference evidence="5 6" key="1">
    <citation type="submission" date="2020-05" db="EMBL/GenBank/DDBJ databases">
        <authorList>
            <person name="Khan S.A."/>
            <person name="Jeon C.O."/>
            <person name="Chun B.H."/>
        </authorList>
    </citation>
    <scope>NUCLEOTIDE SEQUENCE [LARGE SCALE GENOMIC DNA]</scope>
    <source>
        <strain evidence="5 6">S1162</strain>
    </source>
</reference>
<proteinExistence type="predicted"/>
<evidence type="ECO:0000256" key="1">
    <source>
        <dbReference type="ARBA" id="ARBA00001561"/>
    </source>
</evidence>
<protein>
    <recommendedName>
        <fullName evidence="2">N-acetylmuramoyl-L-alanine amidase</fullName>
        <ecNumber evidence="2">3.5.1.28</ecNumber>
    </recommendedName>
</protein>
<dbReference type="SMART" id="SM00646">
    <property type="entry name" value="Ami_3"/>
    <property type="match status" value="1"/>
</dbReference>
<evidence type="ECO:0000313" key="6">
    <source>
        <dbReference type="Proteomes" id="UP000566071"/>
    </source>
</evidence>
<keyword evidence="3" id="KW-0378">Hydrolase</keyword>
<dbReference type="PANTHER" id="PTHR30404:SF0">
    <property type="entry name" value="N-ACETYLMURAMOYL-L-ALANINE AMIDASE AMIC"/>
    <property type="match status" value="1"/>
</dbReference>
<sequence>MMLVYALKRTREQQNEIKSNTLEEDIDNGGVDPNDPETIILTNEYNRKFRVRSITMANIPANEFVDTDGRRLEGIREQSLYVLCHAAMPSVLVEIGYINNHEEEEYLNSEEGQEAIVNTIVRSIQVYKDKVEQVVR</sequence>
<keyword evidence="6" id="KW-1185">Reference proteome</keyword>
<dbReference type="Gene3D" id="3.40.630.40">
    <property type="entry name" value="Zn-dependent exopeptidases"/>
    <property type="match status" value="1"/>
</dbReference>
<accession>A0ABX1W235</accession>
<name>A0ABX1W235_9SPHI</name>
<dbReference type="SUPFAM" id="SSF53187">
    <property type="entry name" value="Zn-dependent exopeptidases"/>
    <property type="match status" value="1"/>
</dbReference>
<organism evidence="5 6">
    <name type="scientific">Mucilaginibacter humi</name>
    <dbReference type="NCBI Taxonomy" id="2732510"/>
    <lineage>
        <taxon>Bacteria</taxon>
        <taxon>Pseudomonadati</taxon>
        <taxon>Bacteroidota</taxon>
        <taxon>Sphingobacteriia</taxon>
        <taxon>Sphingobacteriales</taxon>
        <taxon>Sphingobacteriaceae</taxon>
        <taxon>Mucilaginibacter</taxon>
    </lineage>
</organism>
<comment type="caution">
    <text evidence="5">The sequence shown here is derived from an EMBL/GenBank/DDBJ whole genome shotgun (WGS) entry which is preliminary data.</text>
</comment>
<dbReference type="Proteomes" id="UP000566071">
    <property type="component" value="Unassembled WGS sequence"/>
</dbReference>
<evidence type="ECO:0000259" key="4">
    <source>
        <dbReference type="SMART" id="SM00646"/>
    </source>
</evidence>
<feature type="domain" description="MurNAc-LAA" evidence="4">
    <location>
        <begin position="28"/>
        <end position="125"/>
    </location>
</feature>
<gene>
    <name evidence="5" type="ORF">HK413_00600</name>
</gene>
<dbReference type="InterPro" id="IPR050695">
    <property type="entry name" value="N-acetylmuramoyl_amidase_3"/>
</dbReference>
<dbReference type="PANTHER" id="PTHR30404">
    <property type="entry name" value="N-ACETYLMURAMOYL-L-ALANINE AMIDASE"/>
    <property type="match status" value="1"/>
</dbReference>
<dbReference type="EC" id="3.5.1.28" evidence="2"/>
<dbReference type="EMBL" id="JABFCR010000002">
    <property type="protein sequence ID" value="NNU33065.1"/>
    <property type="molecule type" value="Genomic_DNA"/>
</dbReference>
<dbReference type="InterPro" id="IPR002508">
    <property type="entry name" value="MurNAc-LAA_cat"/>
</dbReference>
<evidence type="ECO:0000313" key="5">
    <source>
        <dbReference type="EMBL" id="NNU33065.1"/>
    </source>
</evidence>
<comment type="catalytic activity">
    <reaction evidence="1">
        <text>Hydrolyzes the link between N-acetylmuramoyl residues and L-amino acid residues in certain cell-wall glycopeptides.</text>
        <dbReference type="EC" id="3.5.1.28"/>
    </reaction>
</comment>
<dbReference type="Pfam" id="PF01520">
    <property type="entry name" value="Amidase_3"/>
    <property type="match status" value="1"/>
</dbReference>
<evidence type="ECO:0000256" key="3">
    <source>
        <dbReference type="ARBA" id="ARBA00022801"/>
    </source>
</evidence>
<evidence type="ECO:0000256" key="2">
    <source>
        <dbReference type="ARBA" id="ARBA00011901"/>
    </source>
</evidence>